<dbReference type="InterPro" id="IPR038566">
    <property type="entry name" value="Mediator_Med6_sf"/>
</dbReference>
<evidence type="ECO:0000256" key="4">
    <source>
        <dbReference type="ARBA" id="ARBA00023015"/>
    </source>
</evidence>
<evidence type="ECO:0000313" key="12">
    <source>
        <dbReference type="Proteomes" id="UP000306954"/>
    </source>
</evidence>
<comment type="caution">
    <text evidence="11">The sequence shown here is derived from an EMBL/GenBank/DDBJ whole genome shotgun (WGS) entry which is preliminary data.</text>
</comment>
<comment type="similarity">
    <text evidence="2 8">Belongs to the Mediator complex subunit 6 family.</text>
</comment>
<feature type="transmembrane region" description="Helical" evidence="10">
    <location>
        <begin position="297"/>
        <end position="317"/>
    </location>
</feature>
<evidence type="ECO:0000256" key="9">
    <source>
        <dbReference type="SAM" id="MobiDB-lite"/>
    </source>
</evidence>
<evidence type="ECO:0000256" key="7">
    <source>
        <dbReference type="ARBA" id="ARBA00031259"/>
    </source>
</evidence>
<dbReference type="Gene3D" id="3.10.450.580">
    <property type="entry name" value="Mediator complex, subunit Med6"/>
    <property type="match status" value="1"/>
</dbReference>
<keyword evidence="8" id="KW-0010">Activator</keyword>
<keyword evidence="5 8" id="KW-0804">Transcription</keyword>
<gene>
    <name evidence="8" type="primary">MED6</name>
    <name evidence="11" type="ORF">E3P90_02060</name>
</gene>
<keyword evidence="10" id="KW-0812">Transmembrane</keyword>
<keyword evidence="10" id="KW-1133">Transmembrane helix</keyword>
<protein>
    <recommendedName>
        <fullName evidence="3 8">Mediator of RNA polymerase II transcription subunit 6</fullName>
    </recommendedName>
    <alternativeName>
        <fullName evidence="7 8">Mediator complex subunit 6</fullName>
    </alternativeName>
</protein>
<dbReference type="EMBL" id="SPOF01000019">
    <property type="protein sequence ID" value="TIB12388.1"/>
    <property type="molecule type" value="Genomic_DNA"/>
</dbReference>
<evidence type="ECO:0000256" key="10">
    <source>
        <dbReference type="SAM" id="Phobius"/>
    </source>
</evidence>
<evidence type="ECO:0000256" key="6">
    <source>
        <dbReference type="ARBA" id="ARBA00023242"/>
    </source>
</evidence>
<dbReference type="Proteomes" id="UP000306954">
    <property type="component" value="Unassembled WGS sequence"/>
</dbReference>
<dbReference type="PANTHER" id="PTHR13104">
    <property type="entry name" value="MED-6-RELATED"/>
    <property type="match status" value="1"/>
</dbReference>
<keyword evidence="6 8" id="KW-0539">Nucleus</keyword>
<feature type="compositionally biased region" description="Low complexity" evidence="9">
    <location>
        <begin position="243"/>
        <end position="256"/>
    </location>
</feature>
<evidence type="ECO:0000256" key="5">
    <source>
        <dbReference type="ARBA" id="ARBA00023163"/>
    </source>
</evidence>
<comment type="subunit">
    <text evidence="8">Component of the Mediator complex.</text>
</comment>
<evidence type="ECO:0000256" key="3">
    <source>
        <dbReference type="ARBA" id="ARBA00020634"/>
    </source>
</evidence>
<comment type="subcellular location">
    <subcellularLocation>
        <location evidence="1 8">Nucleus</location>
    </subcellularLocation>
</comment>
<dbReference type="AlphaFoldDB" id="A0A4T0HA51"/>
<evidence type="ECO:0000256" key="1">
    <source>
        <dbReference type="ARBA" id="ARBA00004123"/>
    </source>
</evidence>
<keyword evidence="4 8" id="KW-0805">Transcription regulation</keyword>
<sequence length="318" mass="35629">MAQDDEIDLSSIFWRAPEFLQFYGNTLNDVLIMDYFSLSPFYDKKSNNQLIKMQNIANLAQPMNLQHQLVHFVGVEFVLADSKPPDLFIIKKQYRYSPSSVRVLGVYYCLNNNIYAAPDGYSTLGIKFHSAIFALQSSMKSIRDVLPAYNPRIGYKWDIQDKQRDKLDESEDNPLPLLRSMRSTREDVKAERERRAKVLGEQSEQEGEQQQVVVEPPTQPIPTKAANSTANTSIKKKKRKSTKSTATSRSSTPATPATPVQLSIIVAGLVVAVDNAVGEELSTTSRQTAIDLDYSSFLKDVLALFILLAAVVVMSVII</sequence>
<accession>A0A4T0HA51</accession>
<feature type="region of interest" description="Disordered" evidence="9">
    <location>
        <begin position="163"/>
        <end position="256"/>
    </location>
</feature>
<dbReference type="GO" id="GO:0003712">
    <property type="term" value="F:transcription coregulator activity"/>
    <property type="evidence" value="ECO:0007669"/>
    <property type="project" value="InterPro"/>
</dbReference>
<evidence type="ECO:0000256" key="8">
    <source>
        <dbReference type="RuleBase" id="RU364143"/>
    </source>
</evidence>
<comment type="function">
    <text evidence="8">Component of the Mediator complex, a coactivator involved in the regulated transcription of nearly all RNA polymerase II-dependent genes. Mediator functions as a bridge to convey information from gene-specific regulatory proteins to the basal RNA polymerase II transcription machinery. Mediator is recruited to promoters by direct interactions with regulatory proteins and serves as a scaffold for the assembly of a functional preinitiation complex with RNA polymerase II and the general transcription factors.</text>
</comment>
<dbReference type="InterPro" id="IPR007018">
    <property type="entry name" value="Mediator_Med6"/>
</dbReference>
<proteinExistence type="inferred from homology"/>
<feature type="compositionally biased region" description="Basic and acidic residues" evidence="9">
    <location>
        <begin position="183"/>
        <end position="198"/>
    </location>
</feature>
<name>A0A4T0HA51_WALIC</name>
<evidence type="ECO:0000313" key="11">
    <source>
        <dbReference type="EMBL" id="TIB12388.1"/>
    </source>
</evidence>
<dbReference type="Pfam" id="PF04934">
    <property type="entry name" value="Med6"/>
    <property type="match status" value="1"/>
</dbReference>
<dbReference type="GO" id="GO:0016592">
    <property type="term" value="C:mediator complex"/>
    <property type="evidence" value="ECO:0007669"/>
    <property type="project" value="InterPro"/>
</dbReference>
<organism evidence="11 12">
    <name type="scientific">Wallemia ichthyophaga</name>
    <dbReference type="NCBI Taxonomy" id="245174"/>
    <lineage>
        <taxon>Eukaryota</taxon>
        <taxon>Fungi</taxon>
        <taxon>Dikarya</taxon>
        <taxon>Basidiomycota</taxon>
        <taxon>Wallemiomycotina</taxon>
        <taxon>Wallemiomycetes</taxon>
        <taxon>Wallemiales</taxon>
        <taxon>Wallemiaceae</taxon>
        <taxon>Wallemia</taxon>
    </lineage>
</organism>
<reference evidence="11 12" key="1">
    <citation type="submission" date="2019-03" db="EMBL/GenBank/DDBJ databases">
        <title>Sequencing 23 genomes of Wallemia ichthyophaga.</title>
        <authorList>
            <person name="Gostincar C."/>
        </authorList>
    </citation>
    <scope>NUCLEOTIDE SEQUENCE [LARGE SCALE GENOMIC DNA]</scope>
    <source>
        <strain evidence="11 12">EXF-8621</strain>
    </source>
</reference>
<dbReference type="GO" id="GO:0006357">
    <property type="term" value="P:regulation of transcription by RNA polymerase II"/>
    <property type="evidence" value="ECO:0007669"/>
    <property type="project" value="InterPro"/>
</dbReference>
<keyword evidence="10" id="KW-0472">Membrane</keyword>
<evidence type="ECO:0000256" key="2">
    <source>
        <dbReference type="ARBA" id="ARBA00007526"/>
    </source>
</evidence>